<name>A0A7C9F6C9_9BACT</name>
<dbReference type="SUPFAM" id="SSF53271">
    <property type="entry name" value="PRTase-like"/>
    <property type="match status" value="1"/>
</dbReference>
<comment type="caution">
    <text evidence="3">The sequence shown here is derived from an EMBL/GenBank/DDBJ whole genome shotgun (WGS) entry which is preliminary data.</text>
</comment>
<dbReference type="InterPro" id="IPR000836">
    <property type="entry name" value="PRTase_dom"/>
</dbReference>
<gene>
    <name evidence="3" type="ORF">GBK04_12515</name>
</gene>
<dbReference type="InterPro" id="IPR029057">
    <property type="entry name" value="PRTase-like"/>
</dbReference>
<dbReference type="Gene3D" id="3.40.50.2020">
    <property type="match status" value="1"/>
</dbReference>
<evidence type="ECO:0000313" key="4">
    <source>
        <dbReference type="Proteomes" id="UP000479293"/>
    </source>
</evidence>
<dbReference type="PANTHER" id="PTHR47505:SF1">
    <property type="entry name" value="DNA UTILIZATION PROTEIN YHGH"/>
    <property type="match status" value="1"/>
</dbReference>
<comment type="similarity">
    <text evidence="1">Belongs to the ComF/GntX family.</text>
</comment>
<dbReference type="PANTHER" id="PTHR47505">
    <property type="entry name" value="DNA UTILIZATION PROTEIN YHGH"/>
    <property type="match status" value="1"/>
</dbReference>
<sequence length="233" mass="26148">MKVNLATYWYDFVDLLFPRCCEACEKALVGSEKLLCTDCRVTLPRTDSDSALKMSLQTKFIGYSKVKGVYSYLIFTKKGRVQNLLHALKYKGRPEVGVLLGNLFAQEMPMGTFPTADWLISVPLHKRRFQERGYNQSDAFAEGLSEITGVPWSGTLLVRNRYTKSQTGKTKEERRDNVKGIFEVPDANKIRGKTLILVDDVLTTGATLDACVETLIQAGCDRIYIMTIAAAQQ</sequence>
<reference evidence="3 4" key="1">
    <citation type="submission" date="2019-10" db="EMBL/GenBank/DDBJ databases">
        <title>Draft Genome Sequence of Cytophagaceae sp. SJW1-29.</title>
        <authorList>
            <person name="Choi A."/>
        </authorList>
    </citation>
    <scope>NUCLEOTIDE SEQUENCE [LARGE SCALE GENOMIC DNA]</scope>
    <source>
        <strain evidence="3 4">SJW1-29</strain>
    </source>
</reference>
<evidence type="ECO:0000313" key="3">
    <source>
        <dbReference type="EMBL" id="MPR34166.1"/>
    </source>
</evidence>
<accession>A0A7C9F6C9</accession>
<protein>
    <submittedName>
        <fullName evidence="3">ComF family protein</fullName>
    </submittedName>
</protein>
<dbReference type="InterPro" id="IPR051910">
    <property type="entry name" value="ComF/GntX_DNA_util-trans"/>
</dbReference>
<dbReference type="AlphaFoldDB" id="A0A7C9F6C9"/>
<organism evidence="3 4">
    <name type="scientific">Salmonirosea aquatica</name>
    <dbReference type="NCBI Taxonomy" id="2654236"/>
    <lineage>
        <taxon>Bacteria</taxon>
        <taxon>Pseudomonadati</taxon>
        <taxon>Bacteroidota</taxon>
        <taxon>Cytophagia</taxon>
        <taxon>Cytophagales</taxon>
        <taxon>Spirosomataceae</taxon>
        <taxon>Salmonirosea</taxon>
    </lineage>
</organism>
<evidence type="ECO:0000256" key="1">
    <source>
        <dbReference type="ARBA" id="ARBA00008007"/>
    </source>
</evidence>
<dbReference type="Pfam" id="PF00156">
    <property type="entry name" value="Pribosyltran"/>
    <property type="match status" value="1"/>
</dbReference>
<evidence type="ECO:0000259" key="2">
    <source>
        <dbReference type="Pfam" id="PF00156"/>
    </source>
</evidence>
<feature type="domain" description="Phosphoribosyltransferase" evidence="2">
    <location>
        <begin position="157"/>
        <end position="230"/>
    </location>
</feature>
<dbReference type="EMBL" id="WHLY01000002">
    <property type="protein sequence ID" value="MPR34166.1"/>
    <property type="molecule type" value="Genomic_DNA"/>
</dbReference>
<dbReference type="Proteomes" id="UP000479293">
    <property type="component" value="Unassembled WGS sequence"/>
</dbReference>
<proteinExistence type="inferred from homology"/>
<keyword evidence="4" id="KW-1185">Reference proteome</keyword>
<dbReference type="CDD" id="cd06223">
    <property type="entry name" value="PRTases_typeI"/>
    <property type="match status" value="1"/>
</dbReference>